<evidence type="ECO:0000256" key="2">
    <source>
        <dbReference type="SAM" id="Phobius"/>
    </source>
</evidence>
<evidence type="ECO:0008006" key="5">
    <source>
        <dbReference type="Google" id="ProtNLM"/>
    </source>
</evidence>
<dbReference type="RefSeq" id="WP_346148711.1">
    <property type="nucleotide sequence ID" value="NZ_BAAAUA010000054.1"/>
</dbReference>
<feature type="transmembrane region" description="Helical" evidence="2">
    <location>
        <begin position="120"/>
        <end position="147"/>
    </location>
</feature>
<organism evidence="3 4">
    <name type="scientific">Kitasatospora cinereorecta</name>
    <dbReference type="NCBI Taxonomy" id="285560"/>
    <lineage>
        <taxon>Bacteria</taxon>
        <taxon>Bacillati</taxon>
        <taxon>Actinomycetota</taxon>
        <taxon>Actinomycetes</taxon>
        <taxon>Kitasatosporales</taxon>
        <taxon>Streptomycetaceae</taxon>
        <taxon>Kitasatospora</taxon>
    </lineage>
</organism>
<feature type="transmembrane region" description="Helical" evidence="2">
    <location>
        <begin position="174"/>
        <end position="194"/>
    </location>
</feature>
<feature type="transmembrane region" description="Helical" evidence="2">
    <location>
        <begin position="364"/>
        <end position="387"/>
    </location>
</feature>
<gene>
    <name evidence="3" type="ORF">ACFPZF_38155</name>
</gene>
<evidence type="ECO:0000313" key="4">
    <source>
        <dbReference type="Proteomes" id="UP001596066"/>
    </source>
</evidence>
<feature type="transmembrane region" description="Helical" evidence="2">
    <location>
        <begin position="200"/>
        <end position="219"/>
    </location>
</feature>
<keyword evidence="2" id="KW-0472">Membrane</keyword>
<feature type="transmembrane region" description="Helical" evidence="2">
    <location>
        <begin position="456"/>
        <end position="475"/>
    </location>
</feature>
<feature type="compositionally biased region" description="Pro residues" evidence="1">
    <location>
        <begin position="49"/>
        <end position="65"/>
    </location>
</feature>
<name>A0ABW0VNS6_9ACTN</name>
<feature type="transmembrane region" description="Helical" evidence="2">
    <location>
        <begin position="422"/>
        <end position="450"/>
    </location>
</feature>
<accession>A0ABW0VNS6</accession>
<protein>
    <recommendedName>
        <fullName evidence="5">Integral membrane protein</fullName>
    </recommendedName>
</protein>
<feature type="compositionally biased region" description="Low complexity" evidence="1">
    <location>
        <begin position="764"/>
        <end position="781"/>
    </location>
</feature>
<feature type="region of interest" description="Disordered" evidence="1">
    <location>
        <begin position="49"/>
        <end position="76"/>
    </location>
</feature>
<keyword evidence="4" id="KW-1185">Reference proteome</keyword>
<evidence type="ECO:0000256" key="1">
    <source>
        <dbReference type="SAM" id="MobiDB-lite"/>
    </source>
</evidence>
<feature type="compositionally biased region" description="Low complexity" evidence="1">
    <location>
        <begin position="742"/>
        <end position="757"/>
    </location>
</feature>
<dbReference type="Proteomes" id="UP001596066">
    <property type="component" value="Unassembled WGS sequence"/>
</dbReference>
<proteinExistence type="predicted"/>
<keyword evidence="2" id="KW-0812">Transmembrane</keyword>
<dbReference type="EMBL" id="JBHSOC010000136">
    <property type="protein sequence ID" value="MFC5647150.1"/>
    <property type="molecule type" value="Genomic_DNA"/>
</dbReference>
<feature type="compositionally biased region" description="Low complexity" evidence="1">
    <location>
        <begin position="720"/>
        <end position="732"/>
    </location>
</feature>
<comment type="caution">
    <text evidence="3">The sequence shown here is derived from an EMBL/GenBank/DDBJ whole genome shotgun (WGS) entry which is preliminary data.</text>
</comment>
<sequence>MSRPAVARVGAPRAGRSSRRIALVAVLLGLLIALFASRAWADPVPALPPAPSPSAPPSTPIPAPAPTDAANNPKVNLSAPPADGSGLLAPFNANDSYGVPIQAYNVNVDTGDWSDFDLKIWGLLTTLLFAIAKWLVGFVCWLVSWALKFGLAKIMVTPVAGISATIREQVVNRLGLPGLFLTFAALYGGWHILFRQRSRGFAEAGISLVVAAIATTVLLSPAQVLLGTDGAPAAQGSDMLLSNDGVVGKSKDLSLQVSNLILSQNPSESSSNPDTVASPITTGLVDAFIAQPTQLMTYGRTFTGDCAKAFGTLSVVQYNASKLSADELINPFYLEQMNDASTRFKSACGTKESKAQKASADTMFSALFVAVAAIICVILITLVSGGFLVAQGWVAFEAIRAPWALTVGILPRGGRAALWRWLAAVLKAVLAVVLSVLFLAIFILMILALLKSDTGNVLAVKFLSIDLVAIAGLAGHKKIKETARQVAVGINRKLANAKVGGVGRSAFATPGRYAETAPSLKQIWGEGRAEARKVTQPLAKVGRTAKDLWVGPQAGRRGAAKGGRLGKAVRAATTVAAAVGTGGTAAAAKVAAQQASKQALSKRLAQRMSATRGGRATLAAGKAAAGTTKFAAKYGFLASPAGWPVGIPRGVAATRRGATTAGRKASAAMVRVEKRLGDAARQQWNEAKPFLKEYADNSRAAGRAVRRGAKVVANSVWDTSGSSTAAPAATPKKPAPGPARPAAPSTSAPTTGPAAGPRPRRRATGPAGPPSTMSTPTAKSAPAPPGTPSAPSSPAAPPRPPRRRATRPEGPPSGGES</sequence>
<feature type="region of interest" description="Disordered" evidence="1">
    <location>
        <begin position="719"/>
        <end position="817"/>
    </location>
</feature>
<evidence type="ECO:0000313" key="3">
    <source>
        <dbReference type="EMBL" id="MFC5647150.1"/>
    </source>
</evidence>
<keyword evidence="2" id="KW-1133">Transmembrane helix</keyword>
<reference evidence="4" key="1">
    <citation type="journal article" date="2019" name="Int. J. Syst. Evol. Microbiol.">
        <title>The Global Catalogue of Microorganisms (GCM) 10K type strain sequencing project: providing services to taxonomists for standard genome sequencing and annotation.</title>
        <authorList>
            <consortium name="The Broad Institute Genomics Platform"/>
            <consortium name="The Broad Institute Genome Sequencing Center for Infectious Disease"/>
            <person name="Wu L."/>
            <person name="Ma J."/>
        </authorList>
    </citation>
    <scope>NUCLEOTIDE SEQUENCE [LARGE SCALE GENOMIC DNA]</scope>
    <source>
        <strain evidence="4">CGMCC 4.1622</strain>
    </source>
</reference>